<organism evidence="2 3">
    <name type="scientific">Stephania japonica</name>
    <dbReference type="NCBI Taxonomy" id="461633"/>
    <lineage>
        <taxon>Eukaryota</taxon>
        <taxon>Viridiplantae</taxon>
        <taxon>Streptophyta</taxon>
        <taxon>Embryophyta</taxon>
        <taxon>Tracheophyta</taxon>
        <taxon>Spermatophyta</taxon>
        <taxon>Magnoliopsida</taxon>
        <taxon>Ranunculales</taxon>
        <taxon>Menispermaceae</taxon>
        <taxon>Menispermoideae</taxon>
        <taxon>Cissampelideae</taxon>
        <taxon>Stephania</taxon>
    </lineage>
</organism>
<dbReference type="EMBL" id="JBBNAE010000001">
    <property type="protein sequence ID" value="KAK9153257.1"/>
    <property type="molecule type" value="Genomic_DNA"/>
</dbReference>
<feature type="region of interest" description="Disordered" evidence="1">
    <location>
        <begin position="98"/>
        <end position="118"/>
    </location>
</feature>
<accession>A0AAP0KL10</accession>
<dbReference type="AlphaFoldDB" id="A0AAP0KL10"/>
<sequence>MLMQSLIEETSMQARPGQHISNHLQPPLHRGDLDASTYGTKTSEETSMQARLGQHINNHLQLPPPPAHLDLGVDCMFSMPSFDIDHGATLRRDDQGFRSMDDDWLHDLGTGRHDQAPH</sequence>
<evidence type="ECO:0000313" key="3">
    <source>
        <dbReference type="Proteomes" id="UP001417504"/>
    </source>
</evidence>
<evidence type="ECO:0000256" key="1">
    <source>
        <dbReference type="SAM" id="MobiDB-lite"/>
    </source>
</evidence>
<dbReference type="Proteomes" id="UP001417504">
    <property type="component" value="Unassembled WGS sequence"/>
</dbReference>
<proteinExistence type="predicted"/>
<feature type="compositionally biased region" description="Polar residues" evidence="1">
    <location>
        <begin position="37"/>
        <end position="47"/>
    </location>
</feature>
<reference evidence="2 3" key="1">
    <citation type="submission" date="2024-01" db="EMBL/GenBank/DDBJ databases">
        <title>Genome assemblies of Stephania.</title>
        <authorList>
            <person name="Yang L."/>
        </authorList>
    </citation>
    <scope>NUCLEOTIDE SEQUENCE [LARGE SCALE GENOMIC DNA]</scope>
    <source>
        <strain evidence="2">QJT</strain>
        <tissue evidence="2">Leaf</tissue>
    </source>
</reference>
<gene>
    <name evidence="2" type="ORF">Sjap_000737</name>
</gene>
<protein>
    <submittedName>
        <fullName evidence="2">Uncharacterized protein</fullName>
    </submittedName>
</protein>
<comment type="caution">
    <text evidence="2">The sequence shown here is derived from an EMBL/GenBank/DDBJ whole genome shotgun (WGS) entry which is preliminary data.</text>
</comment>
<name>A0AAP0KL10_9MAGN</name>
<feature type="region of interest" description="Disordered" evidence="1">
    <location>
        <begin position="19"/>
        <end position="47"/>
    </location>
</feature>
<keyword evidence="3" id="KW-1185">Reference proteome</keyword>
<evidence type="ECO:0000313" key="2">
    <source>
        <dbReference type="EMBL" id="KAK9153257.1"/>
    </source>
</evidence>